<dbReference type="Proteomes" id="UP000324241">
    <property type="component" value="Unassembled WGS sequence"/>
</dbReference>
<protein>
    <recommendedName>
        <fullName evidence="6">BZIP domain-containing protein</fullName>
    </recommendedName>
</protein>
<dbReference type="GeneID" id="54330610"/>
<dbReference type="SMART" id="SM00338">
    <property type="entry name" value="BRLZ"/>
    <property type="match status" value="1"/>
</dbReference>
<keyword evidence="9" id="KW-1185">Reference proteome</keyword>
<dbReference type="Gene3D" id="1.20.5.170">
    <property type="match status" value="1"/>
</dbReference>
<keyword evidence="3" id="KW-0804">Transcription</keyword>
<organism evidence="8 9">
    <name type="scientific">Aspergillus tanneri</name>
    <dbReference type="NCBI Taxonomy" id="1220188"/>
    <lineage>
        <taxon>Eukaryota</taxon>
        <taxon>Fungi</taxon>
        <taxon>Dikarya</taxon>
        <taxon>Ascomycota</taxon>
        <taxon>Pezizomycotina</taxon>
        <taxon>Eurotiomycetes</taxon>
        <taxon>Eurotiomycetidae</taxon>
        <taxon>Eurotiales</taxon>
        <taxon>Aspergillaceae</taxon>
        <taxon>Aspergillus</taxon>
        <taxon>Aspergillus subgen. Circumdati</taxon>
    </lineage>
</organism>
<proteinExistence type="predicted"/>
<dbReference type="PANTHER" id="PTHR23351">
    <property type="entry name" value="FOS TRANSCRIPTION FACTOR-RELATED"/>
    <property type="match status" value="1"/>
</dbReference>
<dbReference type="PANTHER" id="PTHR23351:SF24">
    <property type="entry name" value="ACTIVATING TRANSCRIPTION FACTOR 3-RELATED"/>
    <property type="match status" value="1"/>
</dbReference>
<gene>
    <name evidence="7" type="ORF">ATNIH1004_007908</name>
    <name evidence="8" type="ORF">EYZ11_000290</name>
</gene>
<reference evidence="7 10" key="2">
    <citation type="submission" date="2019-08" db="EMBL/GenBank/DDBJ databases">
        <title>The genome sequence of a newly discovered highly antifungal drug resistant Aspergillus species, Aspergillus tanneri NIH 1004.</title>
        <authorList>
            <person name="Mounaud S."/>
            <person name="Singh I."/>
            <person name="Joardar V."/>
            <person name="Pakala S."/>
            <person name="Pakala S."/>
            <person name="Venepally P."/>
            <person name="Chung J.K."/>
            <person name="Losada L."/>
            <person name="Nierman W.C."/>
        </authorList>
    </citation>
    <scope>NUCLEOTIDE SEQUENCE [LARGE SCALE GENOMIC DNA]</scope>
    <source>
        <strain evidence="7 10">NIH1004</strain>
    </source>
</reference>
<dbReference type="GO" id="GO:0000981">
    <property type="term" value="F:DNA-binding transcription factor activity, RNA polymerase II-specific"/>
    <property type="evidence" value="ECO:0007669"/>
    <property type="project" value="TreeGrafter"/>
</dbReference>
<dbReference type="InterPro" id="IPR000837">
    <property type="entry name" value="AP-1"/>
</dbReference>
<evidence type="ECO:0000256" key="2">
    <source>
        <dbReference type="ARBA" id="ARBA00023125"/>
    </source>
</evidence>
<evidence type="ECO:0000259" key="6">
    <source>
        <dbReference type="PROSITE" id="PS50217"/>
    </source>
</evidence>
<reference evidence="8 9" key="1">
    <citation type="submission" date="2019-03" db="EMBL/GenBank/DDBJ databases">
        <title>The genome sequence of a newly discovered highly antifungal drug resistant Aspergillus species, Aspergillus tanneri NIH 1004.</title>
        <authorList>
            <person name="Mounaud S."/>
            <person name="Singh I."/>
            <person name="Joardar V."/>
            <person name="Pakala S."/>
            <person name="Pakala S."/>
            <person name="Venepally P."/>
            <person name="Hoover J."/>
            <person name="Nierman W."/>
            <person name="Chung J."/>
            <person name="Losada L."/>
        </authorList>
    </citation>
    <scope>NUCLEOTIDE SEQUENCE [LARGE SCALE GENOMIC DNA]</scope>
    <source>
        <strain evidence="8 9">NIH1004</strain>
    </source>
</reference>
<dbReference type="InterPro" id="IPR004827">
    <property type="entry name" value="bZIP"/>
</dbReference>
<evidence type="ECO:0000313" key="8">
    <source>
        <dbReference type="EMBL" id="THD00240.1"/>
    </source>
</evidence>
<dbReference type="Proteomes" id="UP000308092">
    <property type="component" value="Unassembled WGS sequence"/>
</dbReference>
<evidence type="ECO:0000256" key="3">
    <source>
        <dbReference type="ARBA" id="ARBA00023163"/>
    </source>
</evidence>
<evidence type="ECO:0000313" key="9">
    <source>
        <dbReference type="Proteomes" id="UP000308092"/>
    </source>
</evidence>
<evidence type="ECO:0000256" key="5">
    <source>
        <dbReference type="SAM" id="MobiDB-lite"/>
    </source>
</evidence>
<dbReference type="VEuPathDB" id="FungiDB:EYZ11_000290"/>
<dbReference type="EMBL" id="QUQM01000007">
    <property type="protein sequence ID" value="KAA8646475.1"/>
    <property type="molecule type" value="Genomic_DNA"/>
</dbReference>
<dbReference type="GO" id="GO:0005634">
    <property type="term" value="C:nucleus"/>
    <property type="evidence" value="ECO:0007669"/>
    <property type="project" value="TreeGrafter"/>
</dbReference>
<accession>A0A4S3JXH7</accession>
<dbReference type="InterPro" id="IPR046347">
    <property type="entry name" value="bZIP_sf"/>
</dbReference>
<dbReference type="SUPFAM" id="SSF57959">
    <property type="entry name" value="Leucine zipper domain"/>
    <property type="match status" value="1"/>
</dbReference>
<sequence length="205" mass="23093">MALQYQKRLHNPNENETSPMAPTCDNSNLNCIEAEGFSSDIMNEFSNLTSGSEDTILTVCYGEPFALPDIEAKMSNQLPSAPVGPMEQQPEHPGTFHPERAAEEVEALKASNSTKRPAEDELEVDVEEKARKRQKNLARNRIAASKCRLNKKKKTEQLEKTIEDELQKIAVLEKEMREVEIELQIVNAVLTKHFQSGKCVLDKQI</sequence>
<evidence type="ECO:0000313" key="10">
    <source>
        <dbReference type="Proteomes" id="UP000324241"/>
    </source>
</evidence>
<dbReference type="EMBL" id="SOSA01000004">
    <property type="protein sequence ID" value="THD00240.1"/>
    <property type="molecule type" value="Genomic_DNA"/>
</dbReference>
<feature type="region of interest" description="Disordered" evidence="5">
    <location>
        <begin position="1"/>
        <end position="22"/>
    </location>
</feature>
<name>A0A4S3JXH7_9EURO</name>
<dbReference type="AlphaFoldDB" id="A0A4S3JXH7"/>
<dbReference type="RefSeq" id="XP_033425836.1">
    <property type="nucleotide sequence ID" value="XM_033572521.1"/>
</dbReference>
<feature type="compositionally biased region" description="Polar residues" evidence="5">
    <location>
        <begin position="12"/>
        <end position="22"/>
    </location>
</feature>
<feature type="coiled-coil region" evidence="4">
    <location>
        <begin position="155"/>
        <end position="189"/>
    </location>
</feature>
<keyword evidence="1" id="KW-0805">Transcription regulation</keyword>
<keyword evidence="4" id="KW-0175">Coiled coil</keyword>
<comment type="caution">
    <text evidence="8">The sequence shown here is derived from an EMBL/GenBank/DDBJ whole genome shotgun (WGS) entry which is preliminary data.</text>
</comment>
<evidence type="ECO:0000256" key="1">
    <source>
        <dbReference type="ARBA" id="ARBA00023015"/>
    </source>
</evidence>
<dbReference type="GO" id="GO:0000978">
    <property type="term" value="F:RNA polymerase II cis-regulatory region sequence-specific DNA binding"/>
    <property type="evidence" value="ECO:0007669"/>
    <property type="project" value="TreeGrafter"/>
</dbReference>
<evidence type="ECO:0000313" key="7">
    <source>
        <dbReference type="EMBL" id="KAA8646475.1"/>
    </source>
</evidence>
<dbReference type="PROSITE" id="PS50217">
    <property type="entry name" value="BZIP"/>
    <property type="match status" value="1"/>
</dbReference>
<dbReference type="CDD" id="cd14687">
    <property type="entry name" value="bZIP_ATF2"/>
    <property type="match status" value="1"/>
</dbReference>
<evidence type="ECO:0000256" key="4">
    <source>
        <dbReference type="SAM" id="Coils"/>
    </source>
</evidence>
<dbReference type="OrthoDB" id="295274at2759"/>
<keyword evidence="2" id="KW-0238">DNA-binding</keyword>
<feature type="domain" description="BZIP" evidence="6">
    <location>
        <begin position="130"/>
        <end position="193"/>
    </location>
</feature>